<name>A0A1Y2E5B6_9FUNG</name>
<keyword evidence="3" id="KW-1185">Reference proteome</keyword>
<evidence type="ECO:0000313" key="2">
    <source>
        <dbReference type="EMBL" id="ORY66741.1"/>
    </source>
</evidence>
<dbReference type="AlphaFoldDB" id="A0A1Y2E5B6"/>
<evidence type="ECO:0000256" key="1">
    <source>
        <dbReference type="SAM" id="MobiDB-lite"/>
    </source>
</evidence>
<dbReference type="OrthoDB" id="10250320at2759"/>
<dbReference type="EMBL" id="MCOG01000050">
    <property type="protein sequence ID" value="ORY66741.1"/>
    <property type="molecule type" value="Genomic_DNA"/>
</dbReference>
<protein>
    <recommendedName>
        <fullName evidence="4">Cyclin N-terminal domain-containing protein</fullName>
    </recommendedName>
</protein>
<feature type="compositionally biased region" description="Low complexity" evidence="1">
    <location>
        <begin position="257"/>
        <end position="267"/>
    </location>
</feature>
<feature type="region of interest" description="Disordered" evidence="1">
    <location>
        <begin position="297"/>
        <end position="319"/>
    </location>
</feature>
<comment type="caution">
    <text evidence="2">The sequence shown here is derived from an EMBL/GenBank/DDBJ whole genome shotgun (WGS) entry which is preliminary data.</text>
</comment>
<reference evidence="2 3" key="1">
    <citation type="submission" date="2016-08" db="EMBL/GenBank/DDBJ databases">
        <title>A Parts List for Fungal Cellulosomes Revealed by Comparative Genomics.</title>
        <authorList>
            <consortium name="DOE Joint Genome Institute"/>
            <person name="Haitjema C.H."/>
            <person name="Gilmore S.P."/>
            <person name="Henske J.K."/>
            <person name="Solomon K.V."/>
            <person name="De Groot R."/>
            <person name="Kuo A."/>
            <person name="Mondo S.J."/>
            <person name="Salamov A.A."/>
            <person name="Labutti K."/>
            <person name="Zhao Z."/>
            <person name="Chiniquy J."/>
            <person name="Barry K."/>
            <person name="Brewer H.M."/>
            <person name="Purvine S.O."/>
            <person name="Wright A.T."/>
            <person name="Boxma B."/>
            <person name="Van Alen T."/>
            <person name="Hackstein J.H."/>
            <person name="Baker S.E."/>
            <person name="Grigoriev I.V."/>
            <person name="O'Malley M.A."/>
        </authorList>
    </citation>
    <scope>NUCLEOTIDE SEQUENCE [LARGE SCALE GENOMIC DNA]</scope>
    <source>
        <strain evidence="2 3">G1</strain>
    </source>
</reference>
<dbReference type="Proteomes" id="UP000193920">
    <property type="component" value="Unassembled WGS sequence"/>
</dbReference>
<feature type="compositionally biased region" description="Polar residues" evidence="1">
    <location>
        <begin position="243"/>
        <end position="256"/>
    </location>
</feature>
<feature type="compositionally biased region" description="Basic residues" evidence="1">
    <location>
        <begin position="306"/>
        <end position="315"/>
    </location>
</feature>
<dbReference type="Gene3D" id="1.10.472.10">
    <property type="entry name" value="Cyclin-like"/>
    <property type="match status" value="1"/>
</dbReference>
<sequence length="482" mass="53310">MKTPTSLIPNFNLENFSLNDPLVSTTYVSPVYYTSPMPITSTTHATANMNMNRNSLSNNTSTILNSCYCNDNEQYLINDSNTITYIVNSSLGQNEKIVNTPNKSASLINKISSSTNSSSMNNLRSNNTQIKSLLPIEYYTNNFNHGNILMNSNEIVSTTTTNNVNSTSNTINDTQIISSATILSKNNKSPHVLPIGSSTKSNYTTIEQEKIRRPMMYSTTTSSANVMNISPVISNILTSHSASTTAGTNKTQSTENLSASSTSSTTSSSTISILSSASSPKNNHILKDSGLTCSPESTHFHDAMSKKSKPQKKKSSTSLCDKSGIIGFAAEILTSVLPTSSNNLKHPKTRYLPELYPFIKKIARKCKIDIRTFLYALVYSQRFGEALLSNHKEAVGEYGTNHRIFLASILLAYQYQINHGMKVNFKLDAKKLSKYTDGVWTEKEVEMMCKALLSTENFILDIDDNVVKEFVETHKTDLCWYS</sequence>
<evidence type="ECO:0008006" key="4">
    <source>
        <dbReference type="Google" id="ProtNLM"/>
    </source>
</evidence>
<proteinExistence type="predicted"/>
<accession>A0A1Y2E5B6</accession>
<dbReference type="STRING" id="1754190.A0A1Y2E5B6"/>
<evidence type="ECO:0000313" key="3">
    <source>
        <dbReference type="Proteomes" id="UP000193920"/>
    </source>
</evidence>
<gene>
    <name evidence="2" type="ORF">LY90DRAFT_700629</name>
</gene>
<organism evidence="2 3">
    <name type="scientific">Neocallimastix californiae</name>
    <dbReference type="NCBI Taxonomy" id="1754190"/>
    <lineage>
        <taxon>Eukaryota</taxon>
        <taxon>Fungi</taxon>
        <taxon>Fungi incertae sedis</taxon>
        <taxon>Chytridiomycota</taxon>
        <taxon>Chytridiomycota incertae sedis</taxon>
        <taxon>Neocallimastigomycetes</taxon>
        <taxon>Neocallimastigales</taxon>
        <taxon>Neocallimastigaceae</taxon>
        <taxon>Neocallimastix</taxon>
    </lineage>
</organism>
<feature type="region of interest" description="Disordered" evidence="1">
    <location>
        <begin position="243"/>
        <end position="267"/>
    </location>
</feature>